<dbReference type="PANTHER" id="PTHR44379">
    <property type="entry name" value="OXIDOREDUCTASE WITH IRON-SULFUR SUBUNIT"/>
    <property type="match status" value="1"/>
</dbReference>
<dbReference type="Gene3D" id="1.10.150.120">
    <property type="entry name" value="[2Fe-2S]-binding domain"/>
    <property type="match status" value="1"/>
</dbReference>
<evidence type="ECO:0000256" key="1">
    <source>
        <dbReference type="ARBA" id="ARBA00022714"/>
    </source>
</evidence>
<organism evidence="7 8">
    <name type="scientific">Acuticoccus mangrovi</name>
    <dbReference type="NCBI Taxonomy" id="2796142"/>
    <lineage>
        <taxon>Bacteria</taxon>
        <taxon>Pseudomonadati</taxon>
        <taxon>Pseudomonadota</taxon>
        <taxon>Alphaproteobacteria</taxon>
        <taxon>Hyphomicrobiales</taxon>
        <taxon>Amorphaceae</taxon>
        <taxon>Acuticoccus</taxon>
    </lineage>
</organism>
<dbReference type="FunFam" id="3.10.20.30:FF:000020">
    <property type="entry name" value="Xanthine dehydrogenase iron-sulfur subunit"/>
    <property type="match status" value="1"/>
</dbReference>
<comment type="caution">
    <text evidence="7">The sequence shown here is derived from an EMBL/GenBank/DDBJ whole genome shotgun (WGS) entry which is preliminary data.</text>
</comment>
<keyword evidence="3" id="KW-0560">Oxidoreductase</keyword>
<dbReference type="PROSITE" id="PS00197">
    <property type="entry name" value="2FE2S_FER_1"/>
    <property type="match status" value="1"/>
</dbReference>
<evidence type="ECO:0000256" key="3">
    <source>
        <dbReference type="ARBA" id="ARBA00023002"/>
    </source>
</evidence>
<dbReference type="Proteomes" id="UP000609531">
    <property type="component" value="Unassembled WGS sequence"/>
</dbReference>
<proteinExistence type="predicted"/>
<evidence type="ECO:0000256" key="4">
    <source>
        <dbReference type="ARBA" id="ARBA00023004"/>
    </source>
</evidence>
<dbReference type="PROSITE" id="PS51085">
    <property type="entry name" value="2FE2S_FER_2"/>
    <property type="match status" value="1"/>
</dbReference>
<gene>
    <name evidence="7" type="ORF">JCR33_05215</name>
</gene>
<dbReference type="SUPFAM" id="SSF47741">
    <property type="entry name" value="CO dehydrogenase ISP C-domain like"/>
    <property type="match status" value="1"/>
</dbReference>
<keyword evidence="2" id="KW-0479">Metal-binding</keyword>
<keyword evidence="4" id="KW-0408">Iron</keyword>
<accession>A0A934MGK3</accession>
<dbReference type="InterPro" id="IPR036884">
    <property type="entry name" value="2Fe-2S-bd_dom_sf"/>
</dbReference>
<name>A0A934MGK3_9HYPH</name>
<evidence type="ECO:0000256" key="5">
    <source>
        <dbReference type="ARBA" id="ARBA00023014"/>
    </source>
</evidence>
<evidence type="ECO:0000313" key="7">
    <source>
        <dbReference type="EMBL" id="MBJ3775076.1"/>
    </source>
</evidence>
<protein>
    <submittedName>
        <fullName evidence="7">(2Fe-2S)-binding protein</fullName>
    </submittedName>
</protein>
<dbReference type="CDD" id="cd00207">
    <property type="entry name" value="fer2"/>
    <property type="match status" value="1"/>
</dbReference>
<dbReference type="InterPro" id="IPR051452">
    <property type="entry name" value="Diverse_Oxidoreductases"/>
</dbReference>
<keyword evidence="1" id="KW-0001">2Fe-2S</keyword>
<keyword evidence="5" id="KW-0411">Iron-sulfur</keyword>
<dbReference type="AlphaFoldDB" id="A0A934MGK3"/>
<dbReference type="Gene3D" id="3.10.20.30">
    <property type="match status" value="1"/>
</dbReference>
<dbReference type="GO" id="GO:0051537">
    <property type="term" value="F:2 iron, 2 sulfur cluster binding"/>
    <property type="evidence" value="ECO:0007669"/>
    <property type="project" value="UniProtKB-KW"/>
</dbReference>
<evidence type="ECO:0000313" key="8">
    <source>
        <dbReference type="Proteomes" id="UP000609531"/>
    </source>
</evidence>
<dbReference type="InterPro" id="IPR036010">
    <property type="entry name" value="2Fe-2S_ferredoxin-like_sf"/>
</dbReference>
<dbReference type="GO" id="GO:0016491">
    <property type="term" value="F:oxidoreductase activity"/>
    <property type="evidence" value="ECO:0007669"/>
    <property type="project" value="UniProtKB-KW"/>
</dbReference>
<dbReference type="EMBL" id="JAEKJA010000003">
    <property type="protein sequence ID" value="MBJ3775076.1"/>
    <property type="molecule type" value="Genomic_DNA"/>
</dbReference>
<evidence type="ECO:0000259" key="6">
    <source>
        <dbReference type="PROSITE" id="PS51085"/>
    </source>
</evidence>
<reference evidence="7" key="1">
    <citation type="submission" date="2020-12" db="EMBL/GenBank/DDBJ databases">
        <title>Bacterial taxonomy.</title>
        <authorList>
            <person name="Pan X."/>
        </authorList>
    </citation>
    <scope>NUCLEOTIDE SEQUENCE</scope>
    <source>
        <strain evidence="7">B2012</strain>
    </source>
</reference>
<dbReference type="Pfam" id="PF00111">
    <property type="entry name" value="Fer2"/>
    <property type="match status" value="1"/>
</dbReference>
<dbReference type="InterPro" id="IPR006058">
    <property type="entry name" value="2Fe2S_fd_BS"/>
</dbReference>
<dbReference type="GO" id="GO:0046872">
    <property type="term" value="F:metal ion binding"/>
    <property type="evidence" value="ECO:0007669"/>
    <property type="project" value="UniProtKB-KW"/>
</dbReference>
<dbReference type="InterPro" id="IPR012675">
    <property type="entry name" value="Beta-grasp_dom_sf"/>
</dbReference>
<evidence type="ECO:0000256" key="2">
    <source>
        <dbReference type="ARBA" id="ARBA00022723"/>
    </source>
</evidence>
<keyword evidence="8" id="KW-1185">Reference proteome</keyword>
<feature type="domain" description="2Fe-2S ferredoxin-type" evidence="6">
    <location>
        <begin position="5"/>
        <end position="81"/>
    </location>
</feature>
<dbReference type="RefSeq" id="WP_198880967.1">
    <property type="nucleotide sequence ID" value="NZ_JAEKJA010000003.1"/>
</dbReference>
<dbReference type="PANTHER" id="PTHR44379:SF5">
    <property type="entry name" value="OXIDOREDUCTASE WITH IRON-SULFUR SUBUNIT"/>
    <property type="match status" value="1"/>
</dbReference>
<dbReference type="Pfam" id="PF01799">
    <property type="entry name" value="Fer2_2"/>
    <property type="match status" value="1"/>
</dbReference>
<dbReference type="SUPFAM" id="SSF54292">
    <property type="entry name" value="2Fe-2S ferredoxin-like"/>
    <property type="match status" value="1"/>
</dbReference>
<dbReference type="InterPro" id="IPR002888">
    <property type="entry name" value="2Fe-2S-bd"/>
</dbReference>
<sequence length="161" mass="17242">MSRNIRITMEVNGEDRTIVVEARTTLADALREGCHLTGTKTGCEDGVCGACTVLVDGEPIRSCLMFAVQAHGRAVRTVESLSDGITLHPLQVAFHEHHAVGCGYCTPGLLMLTLGALERSPEIDEDEIQRVVAANSCRCTDAHAVVKAVRAAQTAMRAGRE</sequence>
<dbReference type="InterPro" id="IPR001041">
    <property type="entry name" value="2Fe-2S_ferredoxin-type"/>
</dbReference>